<reference evidence="1 2" key="1">
    <citation type="journal article" date="2001" name="Nature">
        <title>Genome sequence and gene compaction of the eukaryote parasite Encephalitozoon cuniculi.</title>
        <authorList>
            <person name="Katinka M.D."/>
            <person name="Duprat S."/>
            <person name="Cornillot E."/>
            <person name="Metenier G."/>
            <person name="Thomarat F."/>
            <person name="Prensier G."/>
            <person name="Barbe V."/>
            <person name="Peyretaillade E."/>
            <person name="Brottier P."/>
            <person name="Wincker P."/>
            <person name="Delbac F."/>
            <person name="El Alaoui H."/>
            <person name="Peyret P."/>
            <person name="Saurin W."/>
            <person name="Gouy M."/>
            <person name="Weissenbach J."/>
            <person name="Vivares C.P."/>
        </authorList>
    </citation>
    <scope>NUCLEOTIDE SEQUENCE [LARGE SCALE GENOMIC DNA]</scope>
    <source>
        <strain evidence="1 2">GB-M1</strain>
    </source>
</reference>
<evidence type="ECO:0000313" key="1">
    <source>
        <dbReference type="EMBL" id="SKD10701.1"/>
    </source>
</evidence>
<gene>
    <name evidence="1" type="ordered locus">ECU08_1445</name>
</gene>
<dbReference type="AlphaFoldDB" id="A0A1T5PD75"/>
<keyword evidence="2" id="KW-1185">Reference proteome</keyword>
<dbReference type="RefSeq" id="NP_001402587.1">
    <property type="nucleotide sequence ID" value="NM_001415237.1"/>
</dbReference>
<dbReference type="Proteomes" id="UP000000819">
    <property type="component" value="Chromosome VIII"/>
</dbReference>
<accession>A0A1T5PD75</accession>
<evidence type="ECO:0000313" key="2">
    <source>
        <dbReference type="Proteomes" id="UP000000819"/>
    </source>
</evidence>
<protein>
    <submittedName>
        <fullName evidence="1">ECU08_1445 protein</fullName>
    </submittedName>
</protein>
<name>A0A1T5PD75_ENCCU</name>
<reference evidence="1 2" key="2">
    <citation type="journal article" date="2009" name="BMC Genomics">
        <title>Identification of transcriptional signals in Encephalitozoon cuniculi widespread among Microsporidia phylum: support for accurate structural genome annotation.</title>
        <authorList>
            <person name="Peyretaillade E."/>
            <person name="Goncalves O."/>
            <person name="Terrat S."/>
            <person name="Dugat-Bony E."/>
            <person name="Wincker P."/>
            <person name="Cornman R.S."/>
            <person name="Evans J.D."/>
            <person name="Delbac F."/>
            <person name="Peyret P."/>
        </authorList>
    </citation>
    <scope>NUCLEOTIDE SEQUENCE [LARGE SCALE GENOMIC DNA]</scope>
    <source>
        <strain evidence="1 2">GB-M1</strain>
    </source>
</reference>
<dbReference type="KEGG" id="ecu:ECU08_1445"/>
<dbReference type="OrthoDB" id="10381576at2759"/>
<sequence length="60" mass="7345">MGDIFSPIQVQIEKIEDEVERLYRMVRRMVRQHAKISRFLMLQERVLTRRVRDQQSGEEL</sequence>
<proteinExistence type="predicted"/>
<dbReference type="EMBL" id="AL590448">
    <property type="protein sequence ID" value="SKD10701.1"/>
    <property type="molecule type" value="Genomic_DNA"/>
</dbReference>
<dbReference type="InParanoid" id="A0A1T5PD75"/>
<organism evidence="1 2">
    <name type="scientific">Encephalitozoon cuniculi (strain GB-M1)</name>
    <name type="common">Microsporidian parasite</name>
    <dbReference type="NCBI Taxonomy" id="284813"/>
    <lineage>
        <taxon>Eukaryota</taxon>
        <taxon>Fungi</taxon>
        <taxon>Fungi incertae sedis</taxon>
        <taxon>Microsporidia</taxon>
        <taxon>Unikaryonidae</taxon>
        <taxon>Encephalitozoon</taxon>
    </lineage>
</organism>
<dbReference type="GeneID" id="77136402"/>